<reference evidence="3" key="1">
    <citation type="submission" date="2019-09" db="EMBL/GenBank/DDBJ databases">
        <title>In-depth cultivation of the pig gut microbiome towards novel bacterial diversity and tailored functional studies.</title>
        <authorList>
            <person name="Wylensek D."/>
            <person name="Hitch T.C.A."/>
            <person name="Clavel T."/>
        </authorList>
    </citation>
    <scope>NUCLEOTIDE SEQUENCE</scope>
    <source>
        <strain evidence="3">RF-744-FAT-WT-3</strain>
    </source>
</reference>
<accession>A0A6A8MAH8</accession>
<proteinExistence type="predicted"/>
<comment type="caution">
    <text evidence="3">The sequence shown here is derived from an EMBL/GenBank/DDBJ whole genome shotgun (WGS) entry which is preliminary data.</text>
</comment>
<dbReference type="RefSeq" id="WP_154571772.1">
    <property type="nucleotide sequence ID" value="NZ_VUNB01000001.1"/>
</dbReference>
<evidence type="ECO:0000256" key="1">
    <source>
        <dbReference type="SAM" id="Coils"/>
    </source>
</evidence>
<organism evidence="3">
    <name type="scientific">Baileyella intestinalis</name>
    <dbReference type="NCBI Taxonomy" id="2606709"/>
    <lineage>
        <taxon>Bacteria</taxon>
        <taxon>Bacillati</taxon>
        <taxon>Bacillota</taxon>
        <taxon>Clostridia</taxon>
        <taxon>Peptostreptococcales</taxon>
        <taxon>Anaerovoracaceae</taxon>
        <taxon>Baileyella</taxon>
    </lineage>
</organism>
<keyword evidence="1" id="KW-0175">Coiled coil</keyword>
<feature type="coiled-coil region" evidence="1">
    <location>
        <begin position="79"/>
        <end position="106"/>
    </location>
</feature>
<keyword evidence="2" id="KW-0472">Membrane</keyword>
<protein>
    <submittedName>
        <fullName evidence="3">Type II secretion system protein M</fullName>
    </submittedName>
</protein>
<keyword evidence="2" id="KW-0812">Transmembrane</keyword>
<name>A0A6A8MAH8_9FIRM</name>
<keyword evidence="2" id="KW-1133">Transmembrane helix</keyword>
<dbReference type="AlphaFoldDB" id="A0A6A8MAH8"/>
<evidence type="ECO:0000256" key="2">
    <source>
        <dbReference type="SAM" id="Phobius"/>
    </source>
</evidence>
<dbReference type="EMBL" id="VUNB01000001">
    <property type="protein sequence ID" value="MST68306.1"/>
    <property type="molecule type" value="Genomic_DNA"/>
</dbReference>
<gene>
    <name evidence="3" type="ORF">FYJ66_01605</name>
</gene>
<evidence type="ECO:0000313" key="3">
    <source>
        <dbReference type="EMBL" id="MST68306.1"/>
    </source>
</evidence>
<sequence>MSESLEKFSARLKELFSKDLGADSGYPEKTGINMVTADRKTDKRRNTAIAVIAAIVALILIKFLVVDMIVSALSARSQYMNIQESLDQLKASNVNYEKTLDKYNRQGDGRLSPKERRLSDRSDDLDLITDKVGSAATIKNIQISGNKATVSIEGAPMDSVSAIVSDLEEDGRVSYVSVSTTSRDPGSVAATITIKFKSNGGE</sequence>
<feature type="transmembrane region" description="Helical" evidence="2">
    <location>
        <begin position="48"/>
        <end position="73"/>
    </location>
</feature>